<dbReference type="InterPro" id="IPR013083">
    <property type="entry name" value="Znf_RING/FYVE/PHD"/>
</dbReference>
<feature type="coiled-coil region" evidence="5">
    <location>
        <begin position="398"/>
        <end position="432"/>
    </location>
</feature>
<protein>
    <recommendedName>
        <fullName evidence="6">FYVE-type domain-containing protein</fullName>
    </recommendedName>
</protein>
<dbReference type="InterPro" id="IPR017455">
    <property type="entry name" value="Znf_FYVE-rel"/>
</dbReference>
<evidence type="ECO:0000313" key="7">
    <source>
        <dbReference type="EMBL" id="CAE7414108.1"/>
    </source>
</evidence>
<feature type="domain" description="FYVE-type" evidence="6">
    <location>
        <begin position="452"/>
        <end position="512"/>
    </location>
</feature>
<name>A0A812R1A1_9DINO</name>
<keyword evidence="3" id="KW-0862">Zinc</keyword>
<accession>A0A812R1A1</accession>
<keyword evidence="2 4" id="KW-0863">Zinc-finger</keyword>
<dbReference type="InterPro" id="IPR011011">
    <property type="entry name" value="Znf_FYVE_PHD"/>
</dbReference>
<evidence type="ECO:0000313" key="8">
    <source>
        <dbReference type="Proteomes" id="UP000604046"/>
    </source>
</evidence>
<comment type="caution">
    <text evidence="7">The sequence shown here is derived from an EMBL/GenBank/DDBJ whole genome shotgun (WGS) entry which is preliminary data.</text>
</comment>
<dbReference type="InterPro" id="IPR036865">
    <property type="entry name" value="CRAL-TRIO_dom_sf"/>
</dbReference>
<evidence type="ECO:0000256" key="2">
    <source>
        <dbReference type="ARBA" id="ARBA00022771"/>
    </source>
</evidence>
<proteinExistence type="predicted"/>
<evidence type="ECO:0000256" key="5">
    <source>
        <dbReference type="SAM" id="Coils"/>
    </source>
</evidence>
<evidence type="ECO:0000256" key="4">
    <source>
        <dbReference type="PROSITE-ProRule" id="PRU00091"/>
    </source>
</evidence>
<dbReference type="Gene3D" id="3.40.525.10">
    <property type="entry name" value="CRAL-TRIO lipid binding domain"/>
    <property type="match status" value="1"/>
</dbReference>
<evidence type="ECO:0000259" key="6">
    <source>
        <dbReference type="PROSITE" id="PS50178"/>
    </source>
</evidence>
<dbReference type="Gene3D" id="3.30.40.10">
    <property type="entry name" value="Zinc/RING finger domain, C3HC4 (zinc finger)"/>
    <property type="match status" value="1"/>
</dbReference>
<dbReference type="Pfam" id="PF01363">
    <property type="entry name" value="FYVE"/>
    <property type="match status" value="1"/>
</dbReference>
<dbReference type="AlphaFoldDB" id="A0A812R1A1"/>
<dbReference type="PROSITE" id="PS50178">
    <property type="entry name" value="ZF_FYVE"/>
    <property type="match status" value="1"/>
</dbReference>
<sequence length="574" mass="62536">MGQSCCAQPLEEDVALELSAVDHRTVLTGTEQSYASSTLLDASRRSGGLDHVPGRCKEVPTLVADPQCHLAIATAAQDPKDSGRTASAKLKTRLLQEAEQLIDEGLDEWLRSWCTDEVLCTFLGASSKESAVASLATALKWRRRYKDILTGSRAPCWQGDMRVVARGAAGHPVIFMSMQHQPPKSSSVDTSEHMAAVLEAAVSAAHAGAWGFDVAPRFDMWLSSVVEVRIVEVRHCGKASISKAAAEANPGLFYLVCWLSQASTSHARAIVQRHNVLIAEQNMLAETTTVDDLSDSRSLRQNLGDEVQWENDISTRVTTADFVAVLQGAEQQSASDVAPFCWVFSAELSAELLRSALTQQLSFLSRQLSDLAGRPTASVAPATLEDALSSLEAAVEPLRKLRVQHKITERRCHEAEGQLQTLRVELHRNREDGHNGQDQRTLEALLPGSGEDASEFHCWICQSRLGKRFFNPRHHCRACEKPVCGQCSPSSIIMDGRTTLQRVCTHCAQSVQEACRPKLTLRLQLLAAGLFEMAGRRSSSMNSGQLRNGTGTLEGVIRECEVGFALVKEAGTGT</sequence>
<keyword evidence="1" id="KW-0479">Metal-binding</keyword>
<keyword evidence="8" id="KW-1185">Reference proteome</keyword>
<dbReference type="Proteomes" id="UP000604046">
    <property type="component" value="Unassembled WGS sequence"/>
</dbReference>
<dbReference type="SUPFAM" id="SSF57903">
    <property type="entry name" value="FYVE/PHD zinc finger"/>
    <property type="match status" value="1"/>
</dbReference>
<dbReference type="InterPro" id="IPR000306">
    <property type="entry name" value="Znf_FYVE"/>
</dbReference>
<evidence type="ECO:0000256" key="1">
    <source>
        <dbReference type="ARBA" id="ARBA00022723"/>
    </source>
</evidence>
<keyword evidence="5" id="KW-0175">Coiled coil</keyword>
<dbReference type="EMBL" id="CAJNDS010002291">
    <property type="protein sequence ID" value="CAE7414108.1"/>
    <property type="molecule type" value="Genomic_DNA"/>
</dbReference>
<dbReference type="SMART" id="SM00064">
    <property type="entry name" value="FYVE"/>
    <property type="match status" value="1"/>
</dbReference>
<dbReference type="GO" id="GO:0008270">
    <property type="term" value="F:zinc ion binding"/>
    <property type="evidence" value="ECO:0007669"/>
    <property type="project" value="UniProtKB-KW"/>
</dbReference>
<reference evidence="7" key="1">
    <citation type="submission" date="2021-02" db="EMBL/GenBank/DDBJ databases">
        <authorList>
            <person name="Dougan E. K."/>
            <person name="Rhodes N."/>
            <person name="Thang M."/>
            <person name="Chan C."/>
        </authorList>
    </citation>
    <scope>NUCLEOTIDE SEQUENCE</scope>
</reference>
<organism evidence="7 8">
    <name type="scientific">Symbiodinium natans</name>
    <dbReference type="NCBI Taxonomy" id="878477"/>
    <lineage>
        <taxon>Eukaryota</taxon>
        <taxon>Sar</taxon>
        <taxon>Alveolata</taxon>
        <taxon>Dinophyceae</taxon>
        <taxon>Suessiales</taxon>
        <taxon>Symbiodiniaceae</taxon>
        <taxon>Symbiodinium</taxon>
    </lineage>
</organism>
<evidence type="ECO:0000256" key="3">
    <source>
        <dbReference type="ARBA" id="ARBA00022833"/>
    </source>
</evidence>
<dbReference type="OrthoDB" id="438775at2759"/>
<gene>
    <name evidence="7" type="ORF">SNAT2548_LOCUS22515</name>
</gene>
<dbReference type="CDD" id="cd00065">
    <property type="entry name" value="FYVE_like_SF"/>
    <property type="match status" value="1"/>
</dbReference>